<dbReference type="PaxDb" id="55529-EKX35452"/>
<reference evidence="2 4" key="1">
    <citation type="journal article" date="2012" name="Nature">
        <title>Algal genomes reveal evolutionary mosaicism and the fate of nucleomorphs.</title>
        <authorList>
            <consortium name="DOE Joint Genome Institute"/>
            <person name="Curtis B.A."/>
            <person name="Tanifuji G."/>
            <person name="Burki F."/>
            <person name="Gruber A."/>
            <person name="Irimia M."/>
            <person name="Maruyama S."/>
            <person name="Arias M.C."/>
            <person name="Ball S.G."/>
            <person name="Gile G.H."/>
            <person name="Hirakawa Y."/>
            <person name="Hopkins J.F."/>
            <person name="Kuo A."/>
            <person name="Rensing S.A."/>
            <person name="Schmutz J."/>
            <person name="Symeonidi A."/>
            <person name="Elias M."/>
            <person name="Eveleigh R.J."/>
            <person name="Herman E.K."/>
            <person name="Klute M.J."/>
            <person name="Nakayama T."/>
            <person name="Obornik M."/>
            <person name="Reyes-Prieto A."/>
            <person name="Armbrust E.V."/>
            <person name="Aves S.J."/>
            <person name="Beiko R.G."/>
            <person name="Coutinho P."/>
            <person name="Dacks J.B."/>
            <person name="Durnford D.G."/>
            <person name="Fast N.M."/>
            <person name="Green B.R."/>
            <person name="Grisdale C.J."/>
            <person name="Hempel F."/>
            <person name="Henrissat B."/>
            <person name="Hoppner M.P."/>
            <person name="Ishida K."/>
            <person name="Kim E."/>
            <person name="Koreny L."/>
            <person name="Kroth P.G."/>
            <person name="Liu Y."/>
            <person name="Malik S.B."/>
            <person name="Maier U.G."/>
            <person name="McRose D."/>
            <person name="Mock T."/>
            <person name="Neilson J.A."/>
            <person name="Onodera N.T."/>
            <person name="Poole A.M."/>
            <person name="Pritham E.J."/>
            <person name="Richards T.A."/>
            <person name="Rocap G."/>
            <person name="Roy S.W."/>
            <person name="Sarai C."/>
            <person name="Schaack S."/>
            <person name="Shirato S."/>
            <person name="Slamovits C.H."/>
            <person name="Spencer D.F."/>
            <person name="Suzuki S."/>
            <person name="Worden A.Z."/>
            <person name="Zauner S."/>
            <person name="Barry K."/>
            <person name="Bell C."/>
            <person name="Bharti A.K."/>
            <person name="Crow J.A."/>
            <person name="Grimwood J."/>
            <person name="Kramer R."/>
            <person name="Lindquist E."/>
            <person name="Lucas S."/>
            <person name="Salamov A."/>
            <person name="McFadden G.I."/>
            <person name="Lane C.E."/>
            <person name="Keeling P.J."/>
            <person name="Gray M.W."/>
            <person name="Grigoriev I.V."/>
            <person name="Archibald J.M."/>
        </authorList>
    </citation>
    <scope>NUCLEOTIDE SEQUENCE</scope>
    <source>
        <strain evidence="2 4">CCMP2712</strain>
    </source>
</reference>
<dbReference type="InterPro" id="IPR012334">
    <property type="entry name" value="Pectin_lyas_fold"/>
</dbReference>
<dbReference type="KEGG" id="gtt:GUITHDRAFT_118368"/>
<dbReference type="Pfam" id="PF13229">
    <property type="entry name" value="Beta_helix"/>
    <property type="match status" value="1"/>
</dbReference>
<dbReference type="RefSeq" id="XP_005822432.1">
    <property type="nucleotide sequence ID" value="XM_005822375.1"/>
</dbReference>
<evidence type="ECO:0000313" key="3">
    <source>
        <dbReference type="EnsemblProtists" id="EKX35452"/>
    </source>
</evidence>
<accession>L1IH88</accession>
<dbReference type="eggNOG" id="ENOG502T122">
    <property type="taxonomic scope" value="Eukaryota"/>
</dbReference>
<proteinExistence type="predicted"/>
<dbReference type="AlphaFoldDB" id="L1IH88"/>
<evidence type="ECO:0000313" key="4">
    <source>
        <dbReference type="Proteomes" id="UP000011087"/>
    </source>
</evidence>
<reference evidence="3" key="3">
    <citation type="submission" date="2016-03" db="UniProtKB">
        <authorList>
            <consortium name="EnsemblProtists"/>
        </authorList>
    </citation>
    <scope>IDENTIFICATION</scope>
</reference>
<reference evidence="4" key="2">
    <citation type="submission" date="2012-11" db="EMBL/GenBank/DDBJ databases">
        <authorList>
            <person name="Kuo A."/>
            <person name="Curtis B.A."/>
            <person name="Tanifuji G."/>
            <person name="Burki F."/>
            <person name="Gruber A."/>
            <person name="Irimia M."/>
            <person name="Maruyama S."/>
            <person name="Arias M.C."/>
            <person name="Ball S.G."/>
            <person name="Gile G.H."/>
            <person name="Hirakawa Y."/>
            <person name="Hopkins J.F."/>
            <person name="Rensing S.A."/>
            <person name="Schmutz J."/>
            <person name="Symeonidi A."/>
            <person name="Elias M."/>
            <person name="Eveleigh R.J."/>
            <person name="Herman E.K."/>
            <person name="Klute M.J."/>
            <person name="Nakayama T."/>
            <person name="Obornik M."/>
            <person name="Reyes-Prieto A."/>
            <person name="Armbrust E.V."/>
            <person name="Aves S.J."/>
            <person name="Beiko R.G."/>
            <person name="Coutinho P."/>
            <person name="Dacks J.B."/>
            <person name="Durnford D.G."/>
            <person name="Fast N.M."/>
            <person name="Green B.R."/>
            <person name="Grisdale C."/>
            <person name="Hempe F."/>
            <person name="Henrissat B."/>
            <person name="Hoppner M.P."/>
            <person name="Ishida K.-I."/>
            <person name="Kim E."/>
            <person name="Koreny L."/>
            <person name="Kroth P.G."/>
            <person name="Liu Y."/>
            <person name="Malik S.-B."/>
            <person name="Maier U.G."/>
            <person name="McRose D."/>
            <person name="Mock T."/>
            <person name="Neilson J.A."/>
            <person name="Onodera N.T."/>
            <person name="Poole A.M."/>
            <person name="Pritham E.J."/>
            <person name="Richards T.A."/>
            <person name="Rocap G."/>
            <person name="Roy S.W."/>
            <person name="Sarai C."/>
            <person name="Schaack S."/>
            <person name="Shirato S."/>
            <person name="Slamovits C.H."/>
            <person name="Spencer D.F."/>
            <person name="Suzuki S."/>
            <person name="Worden A.Z."/>
            <person name="Zauner S."/>
            <person name="Barry K."/>
            <person name="Bell C."/>
            <person name="Bharti A.K."/>
            <person name="Crow J.A."/>
            <person name="Grimwood J."/>
            <person name="Kramer R."/>
            <person name="Lindquist E."/>
            <person name="Lucas S."/>
            <person name="Salamov A."/>
            <person name="McFadden G.I."/>
            <person name="Lane C.E."/>
            <person name="Keeling P.J."/>
            <person name="Gray M.W."/>
            <person name="Grigoriev I.V."/>
            <person name="Archibald J.M."/>
        </authorList>
    </citation>
    <scope>NUCLEOTIDE SEQUENCE</scope>
    <source>
        <strain evidence="4">CCMP2712</strain>
    </source>
</reference>
<protein>
    <recommendedName>
        <fullName evidence="1">Right handed beta helix domain-containing protein</fullName>
    </recommendedName>
</protein>
<name>L1IH88_GUITC</name>
<gene>
    <name evidence="2" type="ORF">GUITHDRAFT_118368</name>
</gene>
<dbReference type="HOGENOM" id="CLU_1002690_0_0_1"/>
<dbReference type="InterPro" id="IPR039448">
    <property type="entry name" value="Beta_helix"/>
</dbReference>
<dbReference type="OrthoDB" id="10476412at2759"/>
<sequence length="278" mass="30701">MAWHKRLGRHSSLSALDDHIMRIIVLSLLECPVLVPDDYPTVAKAVEAAVDGQTILVRTGEHFLGPNASKPVVISKRLNLVGEDGAVLNGGLRMSFGSGGVLRNITVKGHLWIYDGRWDVSDCVVQMRQDACVLLSNTSRVRVRRCVVGGTSKYQASCGFIVYGHAVAVVSDCEVEHCAKGVSTGGKSSLLMSSCDIRDCVCAFSVLHPGDHGRLLRVRDCEIIRSGRLWLDQYRPERVEAEENKINQESMGRTFWQRYASTVGSWETYADYPGSLEF</sequence>
<organism evidence="2">
    <name type="scientific">Guillardia theta (strain CCMP2712)</name>
    <name type="common">Cryptophyte</name>
    <dbReference type="NCBI Taxonomy" id="905079"/>
    <lineage>
        <taxon>Eukaryota</taxon>
        <taxon>Cryptophyceae</taxon>
        <taxon>Pyrenomonadales</taxon>
        <taxon>Geminigeraceae</taxon>
        <taxon>Guillardia</taxon>
    </lineage>
</organism>
<dbReference type="SUPFAM" id="SSF51126">
    <property type="entry name" value="Pectin lyase-like"/>
    <property type="match status" value="1"/>
</dbReference>
<evidence type="ECO:0000259" key="1">
    <source>
        <dbReference type="Pfam" id="PF13229"/>
    </source>
</evidence>
<dbReference type="EnsemblProtists" id="EKX35452">
    <property type="protein sequence ID" value="EKX35452"/>
    <property type="gene ID" value="GUITHDRAFT_118368"/>
</dbReference>
<dbReference type="InterPro" id="IPR011050">
    <property type="entry name" value="Pectin_lyase_fold/virulence"/>
</dbReference>
<dbReference type="Proteomes" id="UP000011087">
    <property type="component" value="Unassembled WGS sequence"/>
</dbReference>
<keyword evidence="4" id="KW-1185">Reference proteome</keyword>
<dbReference type="Gene3D" id="2.160.20.10">
    <property type="entry name" value="Single-stranded right-handed beta-helix, Pectin lyase-like"/>
    <property type="match status" value="1"/>
</dbReference>
<evidence type="ECO:0000313" key="2">
    <source>
        <dbReference type="EMBL" id="EKX35452.1"/>
    </source>
</evidence>
<dbReference type="GeneID" id="17292206"/>
<feature type="domain" description="Right handed beta helix" evidence="1">
    <location>
        <begin position="115"/>
        <end position="227"/>
    </location>
</feature>
<dbReference type="EMBL" id="JH993090">
    <property type="protein sequence ID" value="EKX35452.1"/>
    <property type="molecule type" value="Genomic_DNA"/>
</dbReference>